<name>A0A9W8A2R7_9FUNG</name>
<sequence length="141" mass="15198">MSAPTTNFKLHESNIKSEKKSLELPSAKNIETKAESQKEAVLAGQDNINPPVTTTTAASQDDLENEKHAPEEEKTKEIKQSPQKRRKVAGPAMPPPSSPQQSSGHSQVKASNDGADADETWVPPSGQTGDGRTSLNEKYGY</sequence>
<keyword evidence="3" id="KW-1185">Reference proteome</keyword>
<comment type="caution">
    <text evidence="2">The sequence shown here is derived from an EMBL/GenBank/DDBJ whole genome shotgun (WGS) entry which is preliminary data.</text>
</comment>
<feature type="compositionally biased region" description="Polar residues" evidence="1">
    <location>
        <begin position="46"/>
        <end position="59"/>
    </location>
</feature>
<feature type="compositionally biased region" description="Polar residues" evidence="1">
    <location>
        <begin position="125"/>
        <end position="141"/>
    </location>
</feature>
<gene>
    <name evidence="2" type="ORF">H4219_000609</name>
</gene>
<feature type="compositionally biased region" description="Basic and acidic residues" evidence="1">
    <location>
        <begin position="65"/>
        <end position="79"/>
    </location>
</feature>
<organism evidence="2 3">
    <name type="scientific">Mycoemilia scoparia</name>
    <dbReference type="NCBI Taxonomy" id="417184"/>
    <lineage>
        <taxon>Eukaryota</taxon>
        <taxon>Fungi</taxon>
        <taxon>Fungi incertae sedis</taxon>
        <taxon>Zoopagomycota</taxon>
        <taxon>Kickxellomycotina</taxon>
        <taxon>Kickxellomycetes</taxon>
        <taxon>Kickxellales</taxon>
        <taxon>Kickxellaceae</taxon>
        <taxon>Mycoemilia</taxon>
    </lineage>
</organism>
<evidence type="ECO:0000313" key="3">
    <source>
        <dbReference type="Proteomes" id="UP001150538"/>
    </source>
</evidence>
<dbReference type="Proteomes" id="UP001150538">
    <property type="component" value="Unassembled WGS sequence"/>
</dbReference>
<dbReference type="EMBL" id="JANBPU010000004">
    <property type="protein sequence ID" value="KAJ1921571.1"/>
    <property type="molecule type" value="Genomic_DNA"/>
</dbReference>
<dbReference type="AlphaFoldDB" id="A0A9W8A2R7"/>
<dbReference type="OrthoDB" id="5598265at2759"/>
<evidence type="ECO:0000313" key="2">
    <source>
        <dbReference type="EMBL" id="KAJ1921571.1"/>
    </source>
</evidence>
<reference evidence="2" key="1">
    <citation type="submission" date="2022-07" db="EMBL/GenBank/DDBJ databases">
        <title>Phylogenomic reconstructions and comparative analyses of Kickxellomycotina fungi.</title>
        <authorList>
            <person name="Reynolds N.K."/>
            <person name="Stajich J.E."/>
            <person name="Barry K."/>
            <person name="Grigoriev I.V."/>
            <person name="Crous P."/>
            <person name="Smith M.E."/>
        </authorList>
    </citation>
    <scope>NUCLEOTIDE SEQUENCE</scope>
    <source>
        <strain evidence="2">NBRC 100468</strain>
    </source>
</reference>
<accession>A0A9W8A2R7</accession>
<protein>
    <submittedName>
        <fullName evidence="2">Uncharacterized protein</fullName>
    </submittedName>
</protein>
<evidence type="ECO:0000256" key="1">
    <source>
        <dbReference type="SAM" id="MobiDB-lite"/>
    </source>
</evidence>
<proteinExistence type="predicted"/>
<feature type="region of interest" description="Disordered" evidence="1">
    <location>
        <begin position="1"/>
        <end position="141"/>
    </location>
</feature>
<feature type="compositionally biased region" description="Basic and acidic residues" evidence="1">
    <location>
        <begin position="9"/>
        <end position="22"/>
    </location>
</feature>